<reference evidence="2" key="1">
    <citation type="submission" date="2022-07" db="EMBL/GenBank/DDBJ databases">
        <title>Genome Sequence of Physisporinus lineatus.</title>
        <authorList>
            <person name="Buettner E."/>
        </authorList>
    </citation>
    <scope>NUCLEOTIDE SEQUENCE</scope>
    <source>
        <strain evidence="2">VT162</strain>
    </source>
</reference>
<evidence type="ECO:0000313" key="2">
    <source>
        <dbReference type="EMBL" id="KAJ3485679.1"/>
    </source>
</evidence>
<accession>A0AAD5V4B0</accession>
<dbReference type="Proteomes" id="UP001212997">
    <property type="component" value="Unassembled WGS sequence"/>
</dbReference>
<feature type="region of interest" description="Disordered" evidence="1">
    <location>
        <begin position="143"/>
        <end position="172"/>
    </location>
</feature>
<gene>
    <name evidence="2" type="ORF">NLI96_g4774</name>
</gene>
<feature type="compositionally biased region" description="Basic residues" evidence="1">
    <location>
        <begin position="155"/>
        <end position="164"/>
    </location>
</feature>
<name>A0AAD5V4B0_9APHY</name>
<evidence type="ECO:0000313" key="3">
    <source>
        <dbReference type="Proteomes" id="UP001212997"/>
    </source>
</evidence>
<dbReference type="EMBL" id="JANAWD010000145">
    <property type="protein sequence ID" value="KAJ3485679.1"/>
    <property type="molecule type" value="Genomic_DNA"/>
</dbReference>
<dbReference type="AlphaFoldDB" id="A0AAD5V4B0"/>
<proteinExistence type="predicted"/>
<organism evidence="2 3">
    <name type="scientific">Meripilus lineatus</name>
    <dbReference type="NCBI Taxonomy" id="2056292"/>
    <lineage>
        <taxon>Eukaryota</taxon>
        <taxon>Fungi</taxon>
        <taxon>Dikarya</taxon>
        <taxon>Basidiomycota</taxon>
        <taxon>Agaricomycotina</taxon>
        <taxon>Agaricomycetes</taxon>
        <taxon>Polyporales</taxon>
        <taxon>Meripilaceae</taxon>
        <taxon>Meripilus</taxon>
    </lineage>
</organism>
<dbReference type="Gene3D" id="3.60.130.30">
    <property type="match status" value="1"/>
</dbReference>
<evidence type="ECO:0000256" key="1">
    <source>
        <dbReference type="SAM" id="MobiDB-lite"/>
    </source>
</evidence>
<protein>
    <submittedName>
        <fullName evidence="2">Uncharacterized protein</fullName>
    </submittedName>
</protein>
<comment type="caution">
    <text evidence="2">The sequence shown here is derived from an EMBL/GenBank/DDBJ whole genome shotgun (WGS) entry which is preliminary data.</text>
</comment>
<keyword evidence="3" id="KW-1185">Reference proteome</keyword>
<sequence length="557" mass="61889">MTRRKRLRWASEGVGNALANHTRHSHALAIQAACLMLWGLCSSHPLTHPTLCFWGMFPARISTAAVGGYFATFVAEAVERIEADVDLPAFVSGAWERFFSGEADSSSLDGFDSMEGMELAAPVVLDLTRESLRWSPRMKVELKAPGGEEAPKESRKVRKRRQYHQKRDANARALAAARKATSNPTQDYRPPLASIKKYSHPEEERVDADAAGFPGARGGYVGAGRVQPAGLTLEDQRLENLGDLRYISWDGGHTIAITDKTGTVIMVCAGRPADPGWKETVAAAFAFLKEKASQLVFAHKRCESRPPTQRCKVCKNRRGDYASFSAGVSHGTGALGPHSISTPFARNERVIPTILENIDLQRIMGFASSCFAVYCPKLFKFMEGRLNLLFERYSPELCRLIPGLYPATTVNLGPSVITVEHFDGANYAPAWIAITSLGEFDHKKGGHLILRSLGVLVEFPSGCTVLFPSSVVQHGNVPIQEGESRMSITQYASGSLFRWVDYGFRDEKGFWAAEREEAQRVWRRRPFAYVESLKLYSKLDRLYDDLMETYYPELAHS</sequence>